<dbReference type="PANTHER" id="PTHR43433:SF5">
    <property type="entry name" value="AB HYDROLASE-1 DOMAIN-CONTAINING PROTEIN"/>
    <property type="match status" value="1"/>
</dbReference>
<dbReference type="Gene3D" id="3.40.50.1820">
    <property type="entry name" value="alpha/beta hydrolase"/>
    <property type="match status" value="1"/>
</dbReference>
<dbReference type="SUPFAM" id="SSF53474">
    <property type="entry name" value="alpha/beta-Hydrolases"/>
    <property type="match status" value="1"/>
</dbReference>
<dbReference type="Proteomes" id="UP000077266">
    <property type="component" value="Unassembled WGS sequence"/>
</dbReference>
<dbReference type="Pfam" id="PF00561">
    <property type="entry name" value="Abhydrolase_1"/>
    <property type="match status" value="1"/>
</dbReference>
<dbReference type="AlphaFoldDB" id="A0A165GY31"/>
<dbReference type="InterPro" id="IPR000073">
    <property type="entry name" value="AB_hydrolase_1"/>
</dbReference>
<evidence type="ECO:0000313" key="3">
    <source>
        <dbReference type="Proteomes" id="UP000077266"/>
    </source>
</evidence>
<gene>
    <name evidence="2" type="ORF">EXIGLDRAFT_750250</name>
</gene>
<protein>
    <submittedName>
        <fullName evidence="2">Alpha/beta-hydrolase</fullName>
    </submittedName>
</protein>
<reference evidence="2 3" key="1">
    <citation type="journal article" date="2016" name="Mol. Biol. Evol.">
        <title>Comparative Genomics of Early-Diverging Mushroom-Forming Fungi Provides Insights into the Origins of Lignocellulose Decay Capabilities.</title>
        <authorList>
            <person name="Nagy L.G."/>
            <person name="Riley R."/>
            <person name="Tritt A."/>
            <person name="Adam C."/>
            <person name="Daum C."/>
            <person name="Floudas D."/>
            <person name="Sun H."/>
            <person name="Yadav J.S."/>
            <person name="Pangilinan J."/>
            <person name="Larsson K.H."/>
            <person name="Matsuura K."/>
            <person name="Barry K."/>
            <person name="Labutti K."/>
            <person name="Kuo R."/>
            <person name="Ohm R.A."/>
            <person name="Bhattacharya S.S."/>
            <person name="Shirouzu T."/>
            <person name="Yoshinaga Y."/>
            <person name="Martin F.M."/>
            <person name="Grigoriev I.V."/>
            <person name="Hibbett D.S."/>
        </authorList>
    </citation>
    <scope>NUCLEOTIDE SEQUENCE [LARGE SCALE GENOMIC DNA]</scope>
    <source>
        <strain evidence="2 3">HHB12029</strain>
    </source>
</reference>
<sequence length="182" mass="20000">MPTDSGDLAVGAHAFTTSTNATLTYFVTGTGPLVLVNVAPGWGCASGLYHNSFGQEIYDAFTFVHLEYRGTHGSSFPEDMAQMSSWHMAEDVEHLREHLGLEQVDVLDHSNGGVIALWYAIRFPTRVRRLVLMCSNLVTSMKRRAARAGGLPHAPTLNAAERKLNLVQDVRTCSTTKDSRSY</sequence>
<accession>A0A165GY31</accession>
<evidence type="ECO:0000313" key="2">
    <source>
        <dbReference type="EMBL" id="KZV91162.1"/>
    </source>
</evidence>
<dbReference type="STRING" id="1314781.A0A165GY31"/>
<organism evidence="2 3">
    <name type="scientific">Exidia glandulosa HHB12029</name>
    <dbReference type="NCBI Taxonomy" id="1314781"/>
    <lineage>
        <taxon>Eukaryota</taxon>
        <taxon>Fungi</taxon>
        <taxon>Dikarya</taxon>
        <taxon>Basidiomycota</taxon>
        <taxon>Agaricomycotina</taxon>
        <taxon>Agaricomycetes</taxon>
        <taxon>Auriculariales</taxon>
        <taxon>Exidiaceae</taxon>
        <taxon>Exidia</taxon>
    </lineage>
</organism>
<dbReference type="InterPro" id="IPR029058">
    <property type="entry name" value="AB_hydrolase_fold"/>
</dbReference>
<keyword evidence="2" id="KW-0378">Hydrolase</keyword>
<dbReference type="OrthoDB" id="2559954at2759"/>
<dbReference type="EMBL" id="KV426033">
    <property type="protein sequence ID" value="KZV91162.1"/>
    <property type="molecule type" value="Genomic_DNA"/>
</dbReference>
<feature type="domain" description="AB hydrolase-1" evidence="1">
    <location>
        <begin position="40"/>
        <end position="136"/>
    </location>
</feature>
<keyword evidence="3" id="KW-1185">Reference proteome</keyword>
<dbReference type="InterPro" id="IPR050471">
    <property type="entry name" value="AB_hydrolase"/>
</dbReference>
<name>A0A165GY31_EXIGL</name>
<proteinExistence type="predicted"/>
<evidence type="ECO:0000259" key="1">
    <source>
        <dbReference type="Pfam" id="PF00561"/>
    </source>
</evidence>
<dbReference type="PANTHER" id="PTHR43433">
    <property type="entry name" value="HYDROLASE, ALPHA/BETA FOLD FAMILY PROTEIN"/>
    <property type="match status" value="1"/>
</dbReference>
<dbReference type="GO" id="GO:0016787">
    <property type="term" value="F:hydrolase activity"/>
    <property type="evidence" value="ECO:0007669"/>
    <property type="project" value="UniProtKB-KW"/>
</dbReference>
<dbReference type="InParanoid" id="A0A165GY31"/>